<dbReference type="EMBL" id="JARQWQ010000043">
    <property type="protein sequence ID" value="KAK2558802.1"/>
    <property type="molecule type" value="Genomic_DNA"/>
</dbReference>
<sequence>MAAENVQGESVSENLKKRRGSYLSYLSHPWLKVPKTSKHRHKLSKEDCASLKEKESENSCQTVTNNNDYSDYSDQRDDIFLEDCGNGSSVTGAVNEPFCGGIDGASCTSCVETLCTFSEVQDFSDDPALRASQIAEDLEENRMNELLEPDESDSLDSSVKITELSSSHDPPLYAGSPVKFSVSLLLIITFAMRHNLTGLALADLLTLVNVHLLVPNSSAKSTAVLNSFFRQLKKHIEYHYYCSFCYQYIGLQKITCCSNKHCLNDFSKKDALAYFIVLLLVVQLHSLLARLEVPDLLHYPIKRQKQKSDAIEDIFDGQLYNKHFGEDGFLRGTSAQEKQTQVHLSLQINTDGVTCLFQEFCQFNGLHGCPYCLSPGKTVQTSSKGHTNAYPFDDKNLNTRHGEPRTHEQTLKFAAEATKKCAENGIQKSIKGVKGYSWFMFVPKFDIIRGVAIDYMHSTLLGVVKMLLTLWSDKSYKGEPWSVCSRMKEIEERYLKIGPPSCITRLPRSLIANFGHLQASELRTFLLFYSLSMFYFQHYILLVEAIYLLLQDSISPSDIIKASSLLKHFCIRIKELYAARYETFNVHCLLHLTERVIDLRPLWTHSCFCFEDFNGELRSLFHGIQSIEEQIVLAISVQQKIPELVPLLENGSSLQEFYAHLSRKRHHVYKKEKLSDDSNYSIVGNLQNYLLAATERTVVESLVGPIEQVYRFQRLLVEEQLIHSKSYKSTTRRNNYTVEFKPGSGKSITLLWTHLVLYQD</sequence>
<dbReference type="PANTHER" id="PTHR46579">
    <property type="entry name" value="F5/8 TYPE C DOMAIN-CONTAINING PROTEIN-RELATED"/>
    <property type="match status" value="1"/>
</dbReference>
<accession>A0AAD9QCJ7</accession>
<protein>
    <recommendedName>
        <fullName evidence="3">Transposase domain-containing protein</fullName>
    </recommendedName>
</protein>
<dbReference type="Proteomes" id="UP001249851">
    <property type="component" value="Unassembled WGS sequence"/>
</dbReference>
<evidence type="ECO:0008006" key="3">
    <source>
        <dbReference type="Google" id="ProtNLM"/>
    </source>
</evidence>
<comment type="caution">
    <text evidence="1">The sequence shown here is derived from an EMBL/GenBank/DDBJ whole genome shotgun (WGS) entry which is preliminary data.</text>
</comment>
<gene>
    <name evidence="1" type="ORF">P5673_019017</name>
</gene>
<evidence type="ECO:0000313" key="2">
    <source>
        <dbReference type="Proteomes" id="UP001249851"/>
    </source>
</evidence>
<name>A0AAD9QCJ7_ACRCE</name>
<evidence type="ECO:0000313" key="1">
    <source>
        <dbReference type="EMBL" id="KAK2558802.1"/>
    </source>
</evidence>
<proteinExistence type="predicted"/>
<keyword evidence="2" id="KW-1185">Reference proteome</keyword>
<organism evidence="1 2">
    <name type="scientific">Acropora cervicornis</name>
    <name type="common">Staghorn coral</name>
    <dbReference type="NCBI Taxonomy" id="6130"/>
    <lineage>
        <taxon>Eukaryota</taxon>
        <taxon>Metazoa</taxon>
        <taxon>Cnidaria</taxon>
        <taxon>Anthozoa</taxon>
        <taxon>Hexacorallia</taxon>
        <taxon>Scleractinia</taxon>
        <taxon>Astrocoeniina</taxon>
        <taxon>Acroporidae</taxon>
        <taxon>Acropora</taxon>
    </lineage>
</organism>
<dbReference type="PANTHER" id="PTHR46579:SF1">
    <property type="entry name" value="F5_8 TYPE C DOMAIN-CONTAINING PROTEIN"/>
    <property type="match status" value="1"/>
</dbReference>
<dbReference type="AlphaFoldDB" id="A0AAD9QCJ7"/>
<reference evidence="1" key="1">
    <citation type="journal article" date="2023" name="G3 (Bethesda)">
        <title>Whole genome assembly and annotation of the endangered Caribbean coral Acropora cervicornis.</title>
        <authorList>
            <person name="Selwyn J.D."/>
            <person name="Vollmer S.V."/>
        </authorList>
    </citation>
    <scope>NUCLEOTIDE SEQUENCE</scope>
    <source>
        <strain evidence="1">K2</strain>
    </source>
</reference>
<reference evidence="1" key="2">
    <citation type="journal article" date="2023" name="Science">
        <title>Genomic signatures of disease resistance in endangered staghorn corals.</title>
        <authorList>
            <person name="Vollmer S.V."/>
            <person name="Selwyn J.D."/>
            <person name="Despard B.A."/>
            <person name="Roesel C.L."/>
        </authorList>
    </citation>
    <scope>NUCLEOTIDE SEQUENCE</scope>
    <source>
        <strain evidence="1">K2</strain>
    </source>
</reference>